<dbReference type="OMA" id="TMGTEPV"/>
<keyword evidence="4 6" id="KW-1133">Transmembrane helix</keyword>
<evidence type="ECO:0000256" key="6">
    <source>
        <dbReference type="SAM" id="Phobius"/>
    </source>
</evidence>
<evidence type="ECO:0000313" key="7">
    <source>
        <dbReference type="EMBL" id="EPR79338.1"/>
    </source>
</evidence>
<dbReference type="InParanoid" id="S7XTX1"/>
<dbReference type="GO" id="GO:0030134">
    <property type="term" value="C:COPII-coated ER to Golgi transport vesicle"/>
    <property type="evidence" value="ECO:0007669"/>
    <property type="project" value="TreeGrafter"/>
</dbReference>
<dbReference type="AlphaFoldDB" id="S7XTX1"/>
<organism evidence="7 8">
    <name type="scientific">Spraguea lophii (strain 42_110)</name>
    <name type="common">Microsporidian parasite</name>
    <dbReference type="NCBI Taxonomy" id="1358809"/>
    <lineage>
        <taxon>Eukaryota</taxon>
        <taxon>Fungi</taxon>
        <taxon>Fungi incertae sedis</taxon>
        <taxon>Microsporidia</taxon>
        <taxon>Spragueidae</taxon>
        <taxon>Spraguea</taxon>
    </lineage>
</organism>
<dbReference type="GO" id="GO:0000139">
    <property type="term" value="C:Golgi membrane"/>
    <property type="evidence" value="ECO:0007669"/>
    <property type="project" value="TreeGrafter"/>
</dbReference>
<dbReference type="EMBL" id="ATCN01000297">
    <property type="protein sequence ID" value="EPR79338.1"/>
    <property type="molecule type" value="Genomic_DNA"/>
</dbReference>
<name>S7XTX1_SPRLO</name>
<comment type="caution">
    <text evidence="7">The sequence shown here is derived from an EMBL/GenBank/DDBJ whole genome shotgun (WGS) entry which is preliminary data.</text>
</comment>
<dbReference type="STRING" id="1358809.S7XTX1"/>
<dbReference type="HOGENOM" id="CLU_128914_0_0_1"/>
<protein>
    <submittedName>
        <fullName evidence="7">Transmembrane adaptor Erv26</fullName>
    </submittedName>
</protein>
<gene>
    <name evidence="7" type="ORF">SLOPH_2677</name>
</gene>
<feature type="transmembrane region" description="Helical" evidence="6">
    <location>
        <begin position="99"/>
        <end position="122"/>
    </location>
</feature>
<accession>S7XTX1</accession>
<dbReference type="PANTHER" id="PTHR13144:SF0">
    <property type="entry name" value="PROTEIN TEX261"/>
    <property type="match status" value="1"/>
</dbReference>
<dbReference type="FunCoup" id="S7XTX1">
    <property type="interactions" value="23"/>
</dbReference>
<keyword evidence="3 6" id="KW-0812">Transmembrane</keyword>
<evidence type="ECO:0000256" key="5">
    <source>
        <dbReference type="ARBA" id="ARBA00023136"/>
    </source>
</evidence>
<evidence type="ECO:0000256" key="3">
    <source>
        <dbReference type="ARBA" id="ARBA00022692"/>
    </source>
</evidence>
<keyword evidence="5 6" id="KW-0472">Membrane</keyword>
<feature type="transmembrane region" description="Helical" evidence="6">
    <location>
        <begin position="12"/>
        <end position="35"/>
    </location>
</feature>
<dbReference type="OrthoDB" id="28257at2759"/>
<comment type="similarity">
    <text evidence="2">Belongs to the SVP26 family.</text>
</comment>
<comment type="subcellular location">
    <subcellularLocation>
        <location evidence="1">Membrane</location>
        <topology evidence="1">Multi-pass membrane protein</topology>
    </subcellularLocation>
</comment>
<evidence type="ECO:0000256" key="4">
    <source>
        <dbReference type="ARBA" id="ARBA00022989"/>
    </source>
</evidence>
<dbReference type="Proteomes" id="UP000014978">
    <property type="component" value="Unassembled WGS sequence"/>
</dbReference>
<dbReference type="PANTHER" id="PTHR13144">
    <property type="entry name" value="TEX261 PROTEIN"/>
    <property type="match status" value="1"/>
</dbReference>
<proteinExistence type="inferred from homology"/>
<dbReference type="GO" id="GO:0097020">
    <property type="term" value="F:COPII receptor activity"/>
    <property type="evidence" value="ECO:0007669"/>
    <property type="project" value="InterPro"/>
</dbReference>
<evidence type="ECO:0000256" key="2">
    <source>
        <dbReference type="ARBA" id="ARBA00008096"/>
    </source>
</evidence>
<feature type="non-terminal residue" evidence="7">
    <location>
        <position position="1"/>
    </location>
</feature>
<evidence type="ECO:0000256" key="1">
    <source>
        <dbReference type="ARBA" id="ARBA00004141"/>
    </source>
</evidence>
<evidence type="ECO:0000313" key="8">
    <source>
        <dbReference type="Proteomes" id="UP000014978"/>
    </source>
</evidence>
<dbReference type="GO" id="GO:0005789">
    <property type="term" value="C:endoplasmic reticulum membrane"/>
    <property type="evidence" value="ECO:0007669"/>
    <property type="project" value="TreeGrafter"/>
</dbReference>
<reference evidence="8" key="1">
    <citation type="journal article" date="2013" name="PLoS Genet.">
        <title>The genome of Spraguea lophii and the basis of host-microsporidian interactions.</title>
        <authorList>
            <person name="Campbell S.E."/>
            <person name="Williams T.A."/>
            <person name="Yousuf A."/>
            <person name="Soanes D.M."/>
            <person name="Paszkiewicz K.H."/>
            <person name="Williams B.A.P."/>
        </authorList>
    </citation>
    <scope>NUCLEOTIDE SEQUENCE [LARGE SCALE GENOMIC DNA]</scope>
    <source>
        <strain evidence="8">42_110</strain>
    </source>
</reference>
<dbReference type="InterPro" id="IPR007277">
    <property type="entry name" value="Svp26/Tex261"/>
</dbReference>
<dbReference type="VEuPathDB" id="MicrosporidiaDB:SLOPH_2677"/>
<sequence length="185" mass="21539">KIYFCFIFPNKMFLIFIQSLFIIVFIIALIIGLGFGLYYSVMYIEEHTYAAKDKIEMIIQGILILHIYLLLRGMRIFVIVFSLISNLIFYNLLSSYPYILASNVNFIAGCVAAFINHFLFLQTTIANNYNALEIILYFIIFVWVVPFCFFLSLTANDDTFPVKGNIKRKTWIGRILERVKYAASK</sequence>
<dbReference type="Pfam" id="PF04148">
    <property type="entry name" value="Erv26"/>
    <property type="match status" value="1"/>
</dbReference>
<feature type="transmembrane region" description="Helical" evidence="6">
    <location>
        <begin position="134"/>
        <end position="155"/>
    </location>
</feature>
<keyword evidence="8" id="KW-1185">Reference proteome</keyword>
<dbReference type="GO" id="GO:0006888">
    <property type="term" value="P:endoplasmic reticulum to Golgi vesicle-mediated transport"/>
    <property type="evidence" value="ECO:0007669"/>
    <property type="project" value="InterPro"/>
</dbReference>